<feature type="region of interest" description="Disordered" evidence="1">
    <location>
        <begin position="135"/>
        <end position="160"/>
    </location>
</feature>
<accession>A0A8H6NB85</accession>
<keyword evidence="3" id="KW-1185">Reference proteome</keyword>
<dbReference type="Proteomes" id="UP000639643">
    <property type="component" value="Unassembled WGS sequence"/>
</dbReference>
<proteinExistence type="predicted"/>
<dbReference type="AlphaFoldDB" id="A0A8H6NB85"/>
<evidence type="ECO:0000313" key="2">
    <source>
        <dbReference type="EMBL" id="KAF6826186.1"/>
    </source>
</evidence>
<feature type="compositionally biased region" description="Acidic residues" evidence="1">
    <location>
        <begin position="143"/>
        <end position="153"/>
    </location>
</feature>
<dbReference type="OrthoDB" id="4857793at2759"/>
<organism evidence="2 3">
    <name type="scientific">Colletotrichum musicola</name>
    <dbReference type="NCBI Taxonomy" id="2175873"/>
    <lineage>
        <taxon>Eukaryota</taxon>
        <taxon>Fungi</taxon>
        <taxon>Dikarya</taxon>
        <taxon>Ascomycota</taxon>
        <taxon>Pezizomycotina</taxon>
        <taxon>Sordariomycetes</taxon>
        <taxon>Hypocreomycetidae</taxon>
        <taxon>Glomerellales</taxon>
        <taxon>Glomerellaceae</taxon>
        <taxon>Colletotrichum</taxon>
        <taxon>Colletotrichum orchidearum species complex</taxon>
    </lineage>
</organism>
<name>A0A8H6NB85_9PEZI</name>
<gene>
    <name evidence="2" type="ORF">CMUS01_09553</name>
</gene>
<evidence type="ECO:0000313" key="3">
    <source>
        <dbReference type="Proteomes" id="UP000639643"/>
    </source>
</evidence>
<dbReference type="EMBL" id="WIGM01000409">
    <property type="protein sequence ID" value="KAF6826186.1"/>
    <property type="molecule type" value="Genomic_DNA"/>
</dbReference>
<reference evidence="2" key="1">
    <citation type="journal article" date="2020" name="Phytopathology">
        <title>Genome Sequence Resources of Colletotrichum truncatum, C. plurivorum, C. musicola, and C. sojae: Four Species Pathogenic to Soybean (Glycine max).</title>
        <authorList>
            <person name="Rogerio F."/>
            <person name="Boufleur T.R."/>
            <person name="Ciampi-Guillardi M."/>
            <person name="Sukno S.A."/>
            <person name="Thon M.R."/>
            <person name="Massola Junior N.S."/>
            <person name="Baroncelli R."/>
        </authorList>
    </citation>
    <scope>NUCLEOTIDE SEQUENCE</scope>
    <source>
        <strain evidence="2">LFN0074</strain>
    </source>
</reference>
<evidence type="ECO:0000256" key="1">
    <source>
        <dbReference type="SAM" id="MobiDB-lite"/>
    </source>
</evidence>
<protein>
    <submittedName>
        <fullName evidence="2">Uncharacterized protein</fullName>
    </submittedName>
</protein>
<sequence length="480" mass="52327">MQRPNLALLTPLSEPVTSRRFMVDLEMTARNTCLDAADYNPDLASPEQPLRLLRNHVFDRINRLHTLRFRLLNNFDFDKIPRNLDYTYRLLKAVFQSPQPVSNAALIASACCTGMFQPSRDSFLAACSLCAEETVQSNSTTPEPDDDRPDDEPGYPTSPPTQDWHFACSSAFAHTAVDDDAAAAGASQAHDTASAFLLDWAVSRSAQRLESLNNAPLDVDDTPMFPDNLHPFFDADDVVFTNLPAEADLVHLLTERLAPSAPAHGREPRPLPRWLSRALFRSPDLPQRLGSGATVAAGIETLMAYRNNSVIPVLGLVARVAAGMSSACSAAGDILETLDGISRGHPIEQETASIRAPEPNATARTAPTRTHVTHYMYTPDPTGERESLSREAERAWAQFAAINSELHQGANAASSGKPTPRTQTTAIVPRNAEESAVLEALFDRNFVSVDGIADLVDIFRPVPISVGNEEISQPRLGKSK</sequence>
<comment type="caution">
    <text evidence="2">The sequence shown here is derived from an EMBL/GenBank/DDBJ whole genome shotgun (WGS) entry which is preliminary data.</text>
</comment>